<comment type="caution">
    <text evidence="2">The sequence shown here is derived from an EMBL/GenBank/DDBJ whole genome shotgun (WGS) entry which is preliminary data.</text>
</comment>
<dbReference type="PANTHER" id="PTHR34293:SF1">
    <property type="entry name" value="HTH-TYPE TRANSCRIPTIONAL REGULATOR TRMBL2"/>
    <property type="match status" value="1"/>
</dbReference>
<accession>A0A1G2EQL9</accession>
<protein>
    <recommendedName>
        <fullName evidence="1">Transcription regulator TrmB N-terminal domain-containing protein</fullName>
    </recommendedName>
</protein>
<proteinExistence type="predicted"/>
<dbReference type="EMBL" id="MHMM01000005">
    <property type="protein sequence ID" value="OGZ27558.1"/>
    <property type="molecule type" value="Genomic_DNA"/>
</dbReference>
<evidence type="ECO:0000313" key="3">
    <source>
        <dbReference type="Proteomes" id="UP000177740"/>
    </source>
</evidence>
<dbReference type="InterPro" id="IPR036388">
    <property type="entry name" value="WH-like_DNA-bd_sf"/>
</dbReference>
<dbReference type="InterPro" id="IPR002831">
    <property type="entry name" value="Tscrpt_reg_TrmB_N"/>
</dbReference>
<feature type="domain" description="Transcription regulator TrmB N-terminal" evidence="1">
    <location>
        <begin position="2"/>
        <end position="67"/>
    </location>
</feature>
<name>A0A1G2EQL9_9BACT</name>
<evidence type="ECO:0000313" key="2">
    <source>
        <dbReference type="EMBL" id="OGZ27558.1"/>
    </source>
</evidence>
<dbReference type="STRING" id="1801677.A2365_01690"/>
<dbReference type="Gene3D" id="1.10.10.10">
    <property type="entry name" value="Winged helix-like DNA-binding domain superfamily/Winged helix DNA-binding domain"/>
    <property type="match status" value="1"/>
</dbReference>
<dbReference type="Pfam" id="PF01978">
    <property type="entry name" value="TrmB"/>
    <property type="match status" value="1"/>
</dbReference>
<organism evidence="2 3">
    <name type="scientific">Candidatus Nealsonbacteria bacterium RIFOXYB1_FULL_40_15</name>
    <dbReference type="NCBI Taxonomy" id="1801677"/>
    <lineage>
        <taxon>Bacteria</taxon>
        <taxon>Candidatus Nealsoniibacteriota</taxon>
    </lineage>
</organism>
<reference evidence="2 3" key="1">
    <citation type="journal article" date="2016" name="Nat. Commun.">
        <title>Thousands of microbial genomes shed light on interconnected biogeochemical processes in an aquifer system.</title>
        <authorList>
            <person name="Anantharaman K."/>
            <person name="Brown C.T."/>
            <person name="Hug L.A."/>
            <person name="Sharon I."/>
            <person name="Castelle C.J."/>
            <person name="Probst A.J."/>
            <person name="Thomas B.C."/>
            <person name="Singh A."/>
            <person name="Wilkins M.J."/>
            <person name="Karaoz U."/>
            <person name="Brodie E.L."/>
            <person name="Williams K.H."/>
            <person name="Hubbard S.S."/>
            <person name="Banfield J.F."/>
        </authorList>
    </citation>
    <scope>NUCLEOTIDE SEQUENCE [LARGE SCALE GENOMIC DNA]</scope>
</reference>
<evidence type="ECO:0000259" key="1">
    <source>
        <dbReference type="Pfam" id="PF01978"/>
    </source>
</evidence>
<gene>
    <name evidence="2" type="ORF">A2365_01690</name>
</gene>
<dbReference type="AlphaFoldDB" id="A0A1G2EQL9"/>
<sequence length="245" mass="28529">MKLGLSEIQAILYLTSLKHGILSVLELSKLTKINRQKIYEESEKLVEMGLYDITRKQRRKYISAVPMKLLKLGEEKINKTQETLKELSGIIPQLESMPASKKNKVVVKYYEGIGKIKEVYKEELEMAKNTEVLSLAGSIDDIFKFFPESYWEEWNKKFVKQGSKTRMLVHKSDAARETTGHDNDYKRETRYIDNFSLKVNIDIFGENVLLVSFYDEIAILINSQILSQSYRIMFETLWGMAKSFK</sequence>
<dbReference type="Proteomes" id="UP000177740">
    <property type="component" value="Unassembled WGS sequence"/>
</dbReference>
<dbReference type="PANTHER" id="PTHR34293">
    <property type="entry name" value="HTH-TYPE TRANSCRIPTIONAL REGULATOR TRMBL2"/>
    <property type="match status" value="1"/>
</dbReference>
<dbReference type="InterPro" id="IPR051797">
    <property type="entry name" value="TrmB-like"/>
</dbReference>